<reference evidence="9" key="1">
    <citation type="submission" date="2025-08" db="UniProtKB">
        <authorList>
            <consortium name="RefSeq"/>
        </authorList>
    </citation>
    <scope>IDENTIFICATION</scope>
</reference>
<protein>
    <recommendedName>
        <fullName evidence="3">Transmembrane protein 19</fullName>
    </recommendedName>
</protein>
<comment type="subcellular location">
    <subcellularLocation>
        <location evidence="1">Membrane</location>
        <topology evidence="1">Multi-pass membrane protein</topology>
    </subcellularLocation>
</comment>
<keyword evidence="4 7" id="KW-0812">Transmembrane</keyword>
<dbReference type="Proteomes" id="UP001652625">
    <property type="component" value="Chromosome 12"/>
</dbReference>
<sequence>MQLLLFSLYKRFVIYLIILMMILNNLQSFTAHFLVALLASCLISKRAYDKKSLSLSGSLLALLVGFFTTLPNYGFFMCMLTFFVTSSCLTNLKAKKKQKIEESYKEGGQRTARQVACNGGVAVFISVVYLIEVGCGERPINFSKDFTTSVLITGLIGSLACCNGDTWSSELGTAYGGKYPRLITSWKMVPVGTNGGVTLLGLISSSLGGLAIGITFIASNYLFVFPNIGENTLPSQWPILLVTIYAGLVGSILDSLIGAVYQYSGYCILSKKVVSKPTPSTQHISGCDLLDNDQVNLISSILMALTTPIVAYYLWRVY</sequence>
<feature type="transmembrane region" description="Helical" evidence="7">
    <location>
        <begin position="12"/>
        <end position="40"/>
    </location>
</feature>
<gene>
    <name evidence="9" type="primary">LOC100198391</name>
</gene>
<comment type="similarity">
    <text evidence="2">Belongs to the TMEM19 family.</text>
</comment>
<feature type="transmembrane region" description="Helical" evidence="7">
    <location>
        <begin position="297"/>
        <end position="315"/>
    </location>
</feature>
<keyword evidence="6 7" id="KW-0472">Membrane</keyword>
<feature type="transmembrane region" description="Helical" evidence="7">
    <location>
        <begin position="197"/>
        <end position="225"/>
    </location>
</feature>
<keyword evidence="5 7" id="KW-1133">Transmembrane helix</keyword>
<evidence type="ECO:0000256" key="2">
    <source>
        <dbReference type="ARBA" id="ARBA00009012"/>
    </source>
</evidence>
<evidence type="ECO:0000256" key="6">
    <source>
        <dbReference type="ARBA" id="ARBA00023136"/>
    </source>
</evidence>
<evidence type="ECO:0000313" key="9">
    <source>
        <dbReference type="RefSeq" id="XP_065667778.1"/>
    </source>
</evidence>
<organism evidence="8 9">
    <name type="scientific">Hydra vulgaris</name>
    <name type="common">Hydra</name>
    <name type="synonym">Hydra attenuata</name>
    <dbReference type="NCBI Taxonomy" id="6087"/>
    <lineage>
        <taxon>Eukaryota</taxon>
        <taxon>Metazoa</taxon>
        <taxon>Cnidaria</taxon>
        <taxon>Hydrozoa</taxon>
        <taxon>Hydroidolina</taxon>
        <taxon>Anthoathecata</taxon>
        <taxon>Aplanulata</taxon>
        <taxon>Hydridae</taxon>
        <taxon>Hydra</taxon>
    </lineage>
</organism>
<evidence type="ECO:0000256" key="3">
    <source>
        <dbReference type="ARBA" id="ARBA00014258"/>
    </source>
</evidence>
<dbReference type="Pfam" id="PF01940">
    <property type="entry name" value="DUF92"/>
    <property type="match status" value="1"/>
</dbReference>
<dbReference type="PANTHER" id="PTHR13353">
    <property type="entry name" value="TRANSMEMBRANE PROTEIN 19"/>
    <property type="match status" value="1"/>
</dbReference>
<feature type="transmembrane region" description="Helical" evidence="7">
    <location>
        <begin position="52"/>
        <end position="68"/>
    </location>
</feature>
<dbReference type="GeneID" id="100198391"/>
<feature type="transmembrane region" description="Helical" evidence="7">
    <location>
        <begin position="237"/>
        <end position="261"/>
    </location>
</feature>
<accession>A0ABM4D0L3</accession>
<evidence type="ECO:0000256" key="5">
    <source>
        <dbReference type="ARBA" id="ARBA00022989"/>
    </source>
</evidence>
<evidence type="ECO:0000256" key="1">
    <source>
        <dbReference type="ARBA" id="ARBA00004141"/>
    </source>
</evidence>
<evidence type="ECO:0000256" key="7">
    <source>
        <dbReference type="SAM" id="Phobius"/>
    </source>
</evidence>
<keyword evidence="8" id="KW-1185">Reference proteome</keyword>
<name>A0ABM4D0L3_HYDVU</name>
<evidence type="ECO:0000256" key="4">
    <source>
        <dbReference type="ARBA" id="ARBA00022692"/>
    </source>
</evidence>
<dbReference type="InterPro" id="IPR002794">
    <property type="entry name" value="DUF92_TMEM19"/>
</dbReference>
<dbReference type="RefSeq" id="XP_065667778.1">
    <property type="nucleotide sequence ID" value="XM_065811706.1"/>
</dbReference>
<dbReference type="PANTHER" id="PTHR13353:SF5">
    <property type="entry name" value="TRANSMEMBRANE PROTEIN 19"/>
    <property type="match status" value="1"/>
</dbReference>
<evidence type="ECO:0000313" key="8">
    <source>
        <dbReference type="Proteomes" id="UP001652625"/>
    </source>
</evidence>
<proteinExistence type="inferred from homology"/>